<evidence type="ECO:0000313" key="3">
    <source>
        <dbReference type="Proteomes" id="UP000195137"/>
    </source>
</evidence>
<feature type="transmembrane region" description="Helical" evidence="1">
    <location>
        <begin position="51"/>
        <end position="70"/>
    </location>
</feature>
<sequence>MGVWERFKGYFVTGVLAVVPLAVTVFVFWWIFVTLDRILRPTFEMFLGEYVVGMSLFFTFLIIIFVGLLIRELVGYQVLHYLDSVIEKVPFGRELYGGLKQITLAMFSRDDFENVVLLEYPRKGLYTIGLITGTELDEIQEMTSEDVISVYVPTSPNPTSGYMLFVPKKELLILDMEVDEAIRLIISGGFVPPEEAKNKLQKQK</sequence>
<keyword evidence="1" id="KW-0812">Transmembrane</keyword>
<protein>
    <submittedName>
        <fullName evidence="2">Putative membrane protein</fullName>
    </submittedName>
</protein>
<proteinExistence type="predicted"/>
<dbReference type="InterPro" id="IPR007462">
    <property type="entry name" value="COV1-like"/>
</dbReference>
<keyword evidence="1" id="KW-1133">Transmembrane helix</keyword>
<evidence type="ECO:0000313" key="2">
    <source>
        <dbReference type="EMBL" id="OUJ19507.1"/>
    </source>
</evidence>
<keyword evidence="1" id="KW-0472">Membrane</keyword>
<organism evidence="2 3">
    <name type="scientific">Methanonatronarchaeum thermophilum</name>
    <dbReference type="NCBI Taxonomy" id="1927129"/>
    <lineage>
        <taxon>Archaea</taxon>
        <taxon>Methanobacteriati</taxon>
        <taxon>Methanobacteriota</taxon>
        <taxon>Methanonatronarchaeia</taxon>
        <taxon>Methanonatronarchaeales</taxon>
        <taxon>Methanonatronarchaeaceae</taxon>
        <taxon>Methanonatronarchaeum</taxon>
    </lineage>
</organism>
<evidence type="ECO:0000256" key="1">
    <source>
        <dbReference type="SAM" id="Phobius"/>
    </source>
</evidence>
<keyword evidence="3" id="KW-1185">Reference proteome</keyword>
<dbReference type="RefSeq" id="WP_143406785.1">
    <property type="nucleotide sequence ID" value="NZ_MRZU01000002.1"/>
</dbReference>
<dbReference type="PANTHER" id="PTHR31876">
    <property type="entry name" value="COV-LIKE PROTEIN 1"/>
    <property type="match status" value="1"/>
</dbReference>
<accession>A0A1Y3GE68</accession>
<dbReference type="OrthoDB" id="51558at2157"/>
<comment type="caution">
    <text evidence="2">The sequence shown here is derived from an EMBL/GenBank/DDBJ whole genome shotgun (WGS) entry which is preliminary data.</text>
</comment>
<dbReference type="Pfam" id="PF04367">
    <property type="entry name" value="DUF502"/>
    <property type="match status" value="1"/>
</dbReference>
<dbReference type="EMBL" id="MRZU01000002">
    <property type="protein sequence ID" value="OUJ19507.1"/>
    <property type="molecule type" value="Genomic_DNA"/>
</dbReference>
<reference evidence="2 3" key="1">
    <citation type="submission" date="2016-12" db="EMBL/GenBank/DDBJ databases">
        <title>Discovery of methanogenic haloarchaea.</title>
        <authorList>
            <person name="Sorokin D.Y."/>
            <person name="Makarova K.S."/>
            <person name="Abbas B."/>
            <person name="Ferrer M."/>
            <person name="Golyshin P.N."/>
        </authorList>
    </citation>
    <scope>NUCLEOTIDE SEQUENCE [LARGE SCALE GENOMIC DNA]</scope>
    <source>
        <strain evidence="2">AMET1</strain>
    </source>
</reference>
<feature type="transmembrane region" description="Helical" evidence="1">
    <location>
        <begin position="9"/>
        <end position="31"/>
    </location>
</feature>
<gene>
    <name evidence="2" type="ORF">AMET1_0178</name>
</gene>
<name>A0A1Y3GE68_9EURY</name>
<dbReference type="Proteomes" id="UP000195137">
    <property type="component" value="Unassembled WGS sequence"/>
</dbReference>
<dbReference type="AlphaFoldDB" id="A0A1Y3GE68"/>
<dbReference type="PANTHER" id="PTHR31876:SF26">
    <property type="entry name" value="PROTEIN LIKE COV 2"/>
    <property type="match status" value="1"/>
</dbReference>